<reference evidence="2" key="2">
    <citation type="submission" date="2016-04" db="UniProtKB">
        <authorList>
            <consortium name="EnsemblMetazoa"/>
        </authorList>
    </citation>
    <scope>IDENTIFICATION</scope>
</reference>
<dbReference type="InParanoid" id="A0A158NSJ3"/>
<dbReference type="KEGG" id="acep:105623727"/>
<proteinExistence type="predicted"/>
<dbReference type="AlphaFoldDB" id="A0A158NSJ3"/>
<reference evidence="3" key="1">
    <citation type="journal article" date="2011" name="PLoS Genet.">
        <title>The genome sequence of the leaf-cutter ant Atta cephalotes reveals insights into its obligate symbiotic lifestyle.</title>
        <authorList>
            <person name="Suen G."/>
            <person name="Teiling C."/>
            <person name="Li L."/>
            <person name="Holt C."/>
            <person name="Abouheif E."/>
            <person name="Bornberg-Bauer E."/>
            <person name="Bouffard P."/>
            <person name="Caldera E.J."/>
            <person name="Cash E."/>
            <person name="Cavanaugh A."/>
            <person name="Denas O."/>
            <person name="Elhaik E."/>
            <person name="Fave M.J."/>
            <person name="Gadau J."/>
            <person name="Gibson J.D."/>
            <person name="Graur D."/>
            <person name="Grubbs K.J."/>
            <person name="Hagen D.E."/>
            <person name="Harkins T.T."/>
            <person name="Helmkampf M."/>
            <person name="Hu H."/>
            <person name="Johnson B.R."/>
            <person name="Kim J."/>
            <person name="Marsh S.E."/>
            <person name="Moeller J.A."/>
            <person name="Munoz-Torres M.C."/>
            <person name="Murphy M.C."/>
            <person name="Naughton M.C."/>
            <person name="Nigam S."/>
            <person name="Overson R."/>
            <person name="Rajakumar R."/>
            <person name="Reese J.T."/>
            <person name="Scott J.J."/>
            <person name="Smith C.R."/>
            <person name="Tao S."/>
            <person name="Tsutsui N.D."/>
            <person name="Viljakainen L."/>
            <person name="Wissler L."/>
            <person name="Yandell M.D."/>
            <person name="Zimmer F."/>
            <person name="Taylor J."/>
            <person name="Slater S.C."/>
            <person name="Clifton S.W."/>
            <person name="Warren W.C."/>
            <person name="Elsik C.G."/>
            <person name="Smith C.D."/>
            <person name="Weinstock G.M."/>
            <person name="Gerardo N.M."/>
            <person name="Currie C.R."/>
        </authorList>
    </citation>
    <scope>NUCLEOTIDE SEQUENCE [LARGE SCALE GENOMIC DNA]</scope>
</reference>
<dbReference type="EMBL" id="ADTU01002318">
    <property type="status" value="NOT_ANNOTATED_CDS"/>
    <property type="molecule type" value="Genomic_DNA"/>
</dbReference>
<keyword evidence="1" id="KW-0472">Membrane</keyword>
<feature type="transmembrane region" description="Helical" evidence="1">
    <location>
        <begin position="6"/>
        <end position="27"/>
    </location>
</feature>
<protein>
    <submittedName>
        <fullName evidence="2">Uncharacterized protein</fullName>
    </submittedName>
</protein>
<keyword evidence="1" id="KW-0812">Transmembrane</keyword>
<dbReference type="EnsemblMetazoa" id="XM_012205111.1">
    <property type="protein sequence ID" value="XP_012060501.1"/>
    <property type="gene ID" value="LOC105623727"/>
</dbReference>
<organism evidence="2 3">
    <name type="scientific">Atta cephalotes</name>
    <name type="common">Leafcutter ant</name>
    <dbReference type="NCBI Taxonomy" id="12957"/>
    <lineage>
        <taxon>Eukaryota</taxon>
        <taxon>Metazoa</taxon>
        <taxon>Ecdysozoa</taxon>
        <taxon>Arthropoda</taxon>
        <taxon>Hexapoda</taxon>
        <taxon>Insecta</taxon>
        <taxon>Pterygota</taxon>
        <taxon>Neoptera</taxon>
        <taxon>Endopterygota</taxon>
        <taxon>Hymenoptera</taxon>
        <taxon>Apocrita</taxon>
        <taxon>Aculeata</taxon>
        <taxon>Formicoidea</taxon>
        <taxon>Formicidae</taxon>
        <taxon>Myrmicinae</taxon>
        <taxon>Atta</taxon>
    </lineage>
</organism>
<evidence type="ECO:0000256" key="1">
    <source>
        <dbReference type="SAM" id="Phobius"/>
    </source>
</evidence>
<evidence type="ECO:0000313" key="3">
    <source>
        <dbReference type="Proteomes" id="UP000005205"/>
    </source>
</evidence>
<keyword evidence="3" id="KW-1185">Reference proteome</keyword>
<dbReference type="Proteomes" id="UP000005205">
    <property type="component" value="Unassembled WGS sequence"/>
</dbReference>
<sequence>MDVYMIHLVLLITAQYRYIAIKLAVIFRDGNSLNKLNESHQKYCSGINHWIKKEMITLCRHHNNIVHLSSMLKKLLSLNFSMIYVNNVLRFCFIGIMLSTVSN</sequence>
<accession>A0A158NSJ3</accession>
<gene>
    <name evidence="2" type="primary">105623727</name>
</gene>
<keyword evidence="1" id="KW-1133">Transmembrane helix</keyword>
<feature type="transmembrane region" description="Helical" evidence="1">
    <location>
        <begin position="75"/>
        <end position="98"/>
    </location>
</feature>
<name>A0A158NSJ3_ATTCE</name>
<dbReference type="OrthoDB" id="8185860at2759"/>
<evidence type="ECO:0000313" key="2">
    <source>
        <dbReference type="EnsemblMetazoa" id="XP_012060501.1"/>
    </source>
</evidence>